<keyword evidence="2" id="KW-1185">Reference proteome</keyword>
<dbReference type="KEGG" id="cpas:Clopa_1935"/>
<dbReference type="STRING" id="86416.Clopa_1935"/>
<organism evidence="1 2">
    <name type="scientific">Clostridium pasteurianum BC1</name>
    <dbReference type="NCBI Taxonomy" id="86416"/>
    <lineage>
        <taxon>Bacteria</taxon>
        <taxon>Bacillati</taxon>
        <taxon>Bacillota</taxon>
        <taxon>Clostridia</taxon>
        <taxon>Eubacteriales</taxon>
        <taxon>Clostridiaceae</taxon>
        <taxon>Clostridium</taxon>
    </lineage>
</organism>
<protein>
    <submittedName>
        <fullName evidence="1">Putative redox protein, regulator of disulfide bond formation</fullName>
    </submittedName>
</protein>
<sequence length="129" mass="15101">MIISKSGDNKYITEIHNEKGMIFSDVTEEKGGSGKYFRPHDFLEAAYASCLNITTRMILEFMNIRYEKVTVKVDLNRENEDKTSFKYAIDIDADINEDIKNKVMRKVRNCPVRKTLSKQIEFEYCNNIE</sequence>
<dbReference type="InterPro" id="IPR003718">
    <property type="entry name" value="OsmC/Ohr_fam"/>
</dbReference>
<dbReference type="SUPFAM" id="SSF82784">
    <property type="entry name" value="OsmC-like"/>
    <property type="match status" value="1"/>
</dbReference>
<dbReference type="Pfam" id="PF02566">
    <property type="entry name" value="OsmC"/>
    <property type="match status" value="1"/>
</dbReference>
<dbReference type="RefSeq" id="WP_015615150.1">
    <property type="nucleotide sequence ID" value="NC_021182.1"/>
</dbReference>
<dbReference type="InterPro" id="IPR036102">
    <property type="entry name" value="OsmC/Ohrsf"/>
</dbReference>
<dbReference type="OrthoDB" id="9791538at2"/>
<dbReference type="PATRIC" id="fig|86416.3.peg.1902"/>
<dbReference type="HOGENOM" id="CLU_100275_4_1_9"/>
<reference evidence="1 2" key="1">
    <citation type="submission" date="2012-01" db="EMBL/GenBank/DDBJ databases">
        <title>Complete sequence of chromosome of Clostridium pasteurianum BC1.</title>
        <authorList>
            <consortium name="US DOE Joint Genome Institute"/>
            <person name="Lucas S."/>
            <person name="Han J."/>
            <person name="Lapidus A."/>
            <person name="Cheng J.-F."/>
            <person name="Goodwin L."/>
            <person name="Pitluck S."/>
            <person name="Peters L."/>
            <person name="Mikhailova N."/>
            <person name="Teshima H."/>
            <person name="Detter J.C."/>
            <person name="Han C."/>
            <person name="Tapia R."/>
            <person name="Land M."/>
            <person name="Hauser L."/>
            <person name="Kyrpides N."/>
            <person name="Ivanova N."/>
            <person name="Pagani I."/>
            <person name="Dunn J."/>
            <person name="Taghavi S."/>
            <person name="Francis A."/>
            <person name="van der Lelie D."/>
            <person name="Woyke T."/>
        </authorList>
    </citation>
    <scope>NUCLEOTIDE SEQUENCE [LARGE SCALE GENOMIC DNA]</scope>
    <source>
        <strain evidence="1 2">BC1</strain>
    </source>
</reference>
<proteinExistence type="predicted"/>
<dbReference type="AlphaFoldDB" id="R4K160"/>
<gene>
    <name evidence="1" type="ORF">Clopa_1935</name>
</gene>
<name>R4K160_CLOPA</name>
<dbReference type="EMBL" id="CP003261">
    <property type="protein sequence ID" value="AGK96832.1"/>
    <property type="molecule type" value="Genomic_DNA"/>
</dbReference>
<dbReference type="PANTHER" id="PTHR34352">
    <property type="entry name" value="PROTEIN YHFA"/>
    <property type="match status" value="1"/>
</dbReference>
<dbReference type="PANTHER" id="PTHR34352:SF1">
    <property type="entry name" value="PROTEIN YHFA"/>
    <property type="match status" value="1"/>
</dbReference>
<dbReference type="Proteomes" id="UP000013523">
    <property type="component" value="Chromosome"/>
</dbReference>
<accession>R4K160</accession>
<dbReference type="InterPro" id="IPR015946">
    <property type="entry name" value="KH_dom-like_a/b"/>
</dbReference>
<dbReference type="eggNOG" id="COG1765">
    <property type="taxonomic scope" value="Bacteria"/>
</dbReference>
<evidence type="ECO:0000313" key="2">
    <source>
        <dbReference type="Proteomes" id="UP000013523"/>
    </source>
</evidence>
<evidence type="ECO:0000313" key="1">
    <source>
        <dbReference type="EMBL" id="AGK96832.1"/>
    </source>
</evidence>
<dbReference type="Gene3D" id="3.30.300.20">
    <property type="match status" value="1"/>
</dbReference>